<keyword evidence="7 9" id="KW-0320">Glycogen biosynthesis</keyword>
<evidence type="ECO:0000259" key="11">
    <source>
        <dbReference type="Pfam" id="PF24894"/>
    </source>
</evidence>
<dbReference type="Pfam" id="PF00483">
    <property type="entry name" value="NTP_transferase"/>
    <property type="match status" value="1"/>
</dbReference>
<evidence type="ECO:0000256" key="8">
    <source>
        <dbReference type="ARBA" id="ARBA00023277"/>
    </source>
</evidence>
<dbReference type="Proteomes" id="UP001197378">
    <property type="component" value="Unassembled WGS sequence"/>
</dbReference>
<dbReference type="HAMAP" id="MF_00624">
    <property type="entry name" value="GlgC"/>
    <property type="match status" value="1"/>
</dbReference>
<evidence type="ECO:0000256" key="3">
    <source>
        <dbReference type="ARBA" id="ARBA00022679"/>
    </source>
</evidence>
<dbReference type="NCBIfam" id="NF001947">
    <property type="entry name" value="PRK00725.1"/>
    <property type="match status" value="1"/>
</dbReference>
<dbReference type="CDD" id="cd02508">
    <property type="entry name" value="ADP_Glucose_PP"/>
    <property type="match status" value="1"/>
</dbReference>
<sequence>MSEALSNSPRFVSNLTKNTLALVLAGGRGSRLGPLTDWRAKPAVPFGGKFRIIDFCLSNCINSGIRRVGVLTQYKAHSLIRHLQLGWGFLRGEFSEFIEILPAQQRMNTGWYKGTADAIFQNIDILRAHRPRYVMVLAGDHIYRMDYGQMLAEHVQSQADMSVACIEVPLQEARSFGVMSVNHEDRIVGFTEKPENPTPLPGHPEKALASMGIYVFNTDFLYEQLIRDADDPHSSHDFGNDLIPYMISRYRVMAHRFRHSCVTTGLGGSDSHRCYWRDVGTIDAYWAANIDLVHVTPDLDLYDSRWPIWTYQEQLPPAKFVFDDDGRRGVALDSIVSGGCIISGATVRRSLLFSNVRVNDGHTLIEDSVILPNVRLGEGARLRRVVVDKGTVIPAGLVVGEDPEEDARRFHRTPNGVTLITPESLGQQLHFVR</sequence>
<evidence type="ECO:0000256" key="7">
    <source>
        <dbReference type="ARBA" id="ARBA00023056"/>
    </source>
</evidence>
<feature type="binding site" evidence="9">
    <location>
        <begin position="192"/>
        <end position="193"/>
    </location>
    <ligand>
        <name>alpha-D-glucose 1-phosphate</name>
        <dbReference type="ChEBI" id="CHEBI:58601"/>
    </ligand>
</feature>
<comment type="caution">
    <text evidence="12">The sequence shown here is derived from an EMBL/GenBank/DDBJ whole genome shotgun (WGS) entry which is preliminary data.</text>
</comment>
<comment type="similarity">
    <text evidence="1 9">Belongs to the bacterial/plant glucose-1-phosphate adenylyltransferase family.</text>
</comment>
<dbReference type="PANTHER" id="PTHR43523:SF2">
    <property type="entry name" value="GLUCOSE-1-PHOSPHATE ADENYLYLTRANSFERASE"/>
    <property type="match status" value="1"/>
</dbReference>
<evidence type="ECO:0000313" key="13">
    <source>
        <dbReference type="Proteomes" id="UP001197378"/>
    </source>
</evidence>
<dbReference type="SUPFAM" id="SSF53448">
    <property type="entry name" value="Nucleotide-diphospho-sugar transferases"/>
    <property type="match status" value="1"/>
</dbReference>
<evidence type="ECO:0000256" key="2">
    <source>
        <dbReference type="ARBA" id="ARBA00022600"/>
    </source>
</evidence>
<name>A0AAE3CJV2_9PROT</name>
<dbReference type="GO" id="GO:0005524">
    <property type="term" value="F:ATP binding"/>
    <property type="evidence" value="ECO:0007669"/>
    <property type="project" value="UniProtKB-KW"/>
</dbReference>
<proteinExistence type="inferred from homology"/>
<dbReference type="SUPFAM" id="SSF51161">
    <property type="entry name" value="Trimeric LpxA-like enzymes"/>
    <property type="match status" value="1"/>
</dbReference>
<keyword evidence="13" id="KW-1185">Reference proteome</keyword>
<dbReference type="Gene3D" id="2.160.10.10">
    <property type="entry name" value="Hexapeptide repeat proteins"/>
    <property type="match status" value="1"/>
</dbReference>
<dbReference type="GO" id="GO:0008878">
    <property type="term" value="F:glucose-1-phosphate adenylyltransferase activity"/>
    <property type="evidence" value="ECO:0007669"/>
    <property type="project" value="UniProtKB-UniRule"/>
</dbReference>
<evidence type="ECO:0000259" key="10">
    <source>
        <dbReference type="Pfam" id="PF00483"/>
    </source>
</evidence>
<feature type="binding site" evidence="9">
    <location>
        <position position="177"/>
    </location>
    <ligand>
        <name>alpha-D-glucose 1-phosphate</name>
        <dbReference type="ChEBI" id="CHEBI:58601"/>
    </ligand>
</feature>
<keyword evidence="5 9" id="KW-0547">Nucleotide-binding</keyword>
<dbReference type="NCBIfam" id="NF002023">
    <property type="entry name" value="PRK00844.1"/>
    <property type="match status" value="1"/>
</dbReference>
<dbReference type="EC" id="2.7.7.27" evidence="9"/>
<comment type="catalytic activity">
    <reaction evidence="9">
        <text>alpha-D-glucose 1-phosphate + ATP + H(+) = ADP-alpha-D-glucose + diphosphate</text>
        <dbReference type="Rhea" id="RHEA:12120"/>
        <dbReference type="ChEBI" id="CHEBI:15378"/>
        <dbReference type="ChEBI" id="CHEBI:30616"/>
        <dbReference type="ChEBI" id="CHEBI:33019"/>
        <dbReference type="ChEBI" id="CHEBI:57498"/>
        <dbReference type="ChEBI" id="CHEBI:58601"/>
        <dbReference type="EC" id="2.7.7.27"/>
    </reaction>
</comment>
<accession>A0AAE3CJV2</accession>
<feature type="site" description="Could play a key role in the communication between the regulatory and the substrate sites" evidence="9">
    <location>
        <position position="111"/>
    </location>
</feature>
<evidence type="ECO:0000256" key="4">
    <source>
        <dbReference type="ARBA" id="ARBA00022695"/>
    </source>
</evidence>
<feature type="site" description="Could play a key role in the communication between the regulatory and the substrate sites" evidence="9">
    <location>
        <position position="73"/>
    </location>
</feature>
<keyword evidence="6 9" id="KW-0067">ATP-binding</keyword>
<dbReference type="AlphaFoldDB" id="A0AAE3CJV2"/>
<evidence type="ECO:0000256" key="6">
    <source>
        <dbReference type="ARBA" id="ARBA00022840"/>
    </source>
</evidence>
<dbReference type="PROSITE" id="PS00810">
    <property type="entry name" value="ADP_GLC_PYROPHOSPH_3"/>
    <property type="match status" value="1"/>
</dbReference>
<evidence type="ECO:0000256" key="1">
    <source>
        <dbReference type="ARBA" id="ARBA00010443"/>
    </source>
</evidence>
<dbReference type="InterPro" id="IPR005835">
    <property type="entry name" value="NTP_transferase_dom"/>
</dbReference>
<dbReference type="PROSITE" id="PS00808">
    <property type="entry name" value="ADP_GLC_PYROPHOSPH_1"/>
    <property type="match status" value="1"/>
</dbReference>
<evidence type="ECO:0000256" key="5">
    <source>
        <dbReference type="ARBA" id="ARBA00022741"/>
    </source>
</evidence>
<dbReference type="InterPro" id="IPR011004">
    <property type="entry name" value="Trimer_LpxA-like_sf"/>
</dbReference>
<dbReference type="PROSITE" id="PS00809">
    <property type="entry name" value="ADP_GLC_PYROPHOSPH_2"/>
    <property type="match status" value="1"/>
</dbReference>
<protein>
    <recommendedName>
        <fullName evidence="9">Glucose-1-phosphate adenylyltransferase</fullName>
        <ecNumber evidence="9">2.7.7.27</ecNumber>
    </recommendedName>
    <alternativeName>
        <fullName evidence="9">ADP-glucose pyrophosphorylase</fullName>
        <shortName evidence="9">ADPGlc PPase</shortName>
    </alternativeName>
    <alternativeName>
        <fullName evidence="9">ADP-glucose synthase</fullName>
    </alternativeName>
</protein>
<dbReference type="RefSeq" id="WP_215871202.1">
    <property type="nucleotide sequence ID" value="NZ_JAAXYO010000084.1"/>
</dbReference>
<keyword evidence="8 9" id="KW-0119">Carbohydrate metabolism</keyword>
<feature type="domain" description="Glucose-1-phosphate adenylyltransferase/Bifunctional protein GlmU-like C-terminal hexapeptide" evidence="11">
    <location>
        <begin position="316"/>
        <end position="420"/>
    </location>
</feature>
<comment type="pathway">
    <text evidence="9">Glycan biosynthesis; glycogen biosynthesis.</text>
</comment>
<evidence type="ECO:0000313" key="12">
    <source>
        <dbReference type="EMBL" id="MBU2787835.1"/>
    </source>
</evidence>
<dbReference type="EMBL" id="JAAXYO010000084">
    <property type="protein sequence ID" value="MBU2787835.1"/>
    <property type="molecule type" value="Genomic_DNA"/>
</dbReference>
<organism evidence="12 13">
    <name type="scientific">Igneacidithiobacillus copahuensis</name>
    <dbReference type="NCBI Taxonomy" id="2724909"/>
    <lineage>
        <taxon>Bacteria</taxon>
        <taxon>Pseudomonadati</taxon>
        <taxon>Pseudomonadota</taxon>
        <taxon>Acidithiobacillia</taxon>
        <taxon>Acidithiobacillales</taxon>
        <taxon>Acidithiobacillaceae</taxon>
        <taxon>Igneacidithiobacillus</taxon>
    </lineage>
</organism>
<dbReference type="InterPro" id="IPR023049">
    <property type="entry name" value="GlgC_bac"/>
</dbReference>
<comment type="subunit">
    <text evidence="9">Homotetramer.</text>
</comment>
<feature type="domain" description="Nucleotidyl transferase" evidence="10">
    <location>
        <begin position="21"/>
        <end position="291"/>
    </location>
</feature>
<feature type="binding site" evidence="9">
    <location>
        <position position="210"/>
    </location>
    <ligand>
        <name>alpha-D-glucose 1-phosphate</name>
        <dbReference type="ChEBI" id="CHEBI:58601"/>
    </ligand>
</feature>
<feature type="binding site" evidence="9">
    <location>
        <position position="112"/>
    </location>
    <ligand>
        <name>alpha-D-glucose 1-phosphate</name>
        <dbReference type="ChEBI" id="CHEBI:58601"/>
    </ligand>
</feature>
<dbReference type="Gene3D" id="3.90.550.10">
    <property type="entry name" value="Spore Coat Polysaccharide Biosynthesis Protein SpsA, Chain A"/>
    <property type="match status" value="1"/>
</dbReference>
<comment type="function">
    <text evidence="9">Involved in the biosynthesis of ADP-glucose, a building block required for the elongation reactions to produce glycogen. Catalyzes the reaction between ATP and alpha-D-glucose 1-phosphate (G1P) to produce pyrophosphate and ADP-Glc.</text>
</comment>
<dbReference type="CDD" id="cd04651">
    <property type="entry name" value="LbH_G1P_AT_C"/>
    <property type="match status" value="1"/>
</dbReference>
<keyword evidence="2 9" id="KW-0321">Glycogen metabolism</keyword>
<dbReference type="GO" id="GO:0005978">
    <property type="term" value="P:glycogen biosynthetic process"/>
    <property type="evidence" value="ECO:0007669"/>
    <property type="project" value="UniProtKB-UniRule"/>
</dbReference>
<keyword evidence="3 9" id="KW-0808">Transferase</keyword>
<reference evidence="12" key="1">
    <citation type="journal article" date="2021" name="ISME J.">
        <title>Genomic evolution of the class Acidithiobacillia: deep-branching Proteobacteria living in extreme acidic conditions.</title>
        <authorList>
            <person name="Moya-Beltran A."/>
            <person name="Beard S."/>
            <person name="Rojas-Villalobos C."/>
            <person name="Issotta F."/>
            <person name="Gallardo Y."/>
            <person name="Ulloa R."/>
            <person name="Giaveno A."/>
            <person name="Degli Esposti M."/>
            <person name="Johnson D.B."/>
            <person name="Quatrini R."/>
        </authorList>
    </citation>
    <scope>NUCLEOTIDE SEQUENCE</scope>
    <source>
        <strain evidence="12">VAN18-1</strain>
    </source>
</reference>
<dbReference type="InterPro" id="IPR005836">
    <property type="entry name" value="ADP_Glu_pyroP_CS"/>
</dbReference>
<evidence type="ECO:0000256" key="9">
    <source>
        <dbReference type="HAMAP-Rule" id="MF_00624"/>
    </source>
</evidence>
<gene>
    <name evidence="9 12" type="primary">glgC</name>
    <name evidence="12" type="ORF">HFQ13_06400</name>
</gene>
<keyword evidence="4 9" id="KW-0548">Nucleotidyltransferase</keyword>
<dbReference type="InterPro" id="IPR011831">
    <property type="entry name" value="ADP-Glc_PPase"/>
</dbReference>
<dbReference type="NCBIfam" id="TIGR02091">
    <property type="entry name" value="glgC"/>
    <property type="match status" value="1"/>
</dbReference>
<dbReference type="InterPro" id="IPR056818">
    <property type="entry name" value="GlmU/GlgC-like_hexapep"/>
</dbReference>
<dbReference type="Pfam" id="PF24894">
    <property type="entry name" value="Hexapep_GlmU"/>
    <property type="match status" value="1"/>
</dbReference>
<dbReference type="PANTHER" id="PTHR43523">
    <property type="entry name" value="GLUCOSE-1-PHOSPHATE ADENYLYLTRANSFERASE-RELATED"/>
    <property type="match status" value="1"/>
</dbReference>
<dbReference type="InterPro" id="IPR029044">
    <property type="entry name" value="Nucleotide-diphossugar_trans"/>
</dbReference>